<dbReference type="PRINTS" id="PR00400">
    <property type="entry name" value="TETREPRESSOR"/>
</dbReference>
<dbReference type="Pfam" id="PF00440">
    <property type="entry name" value="TetR_N"/>
    <property type="match status" value="1"/>
</dbReference>
<evidence type="ECO:0000256" key="4">
    <source>
        <dbReference type="ARBA" id="ARBA00023163"/>
    </source>
</evidence>
<dbReference type="PROSITE" id="PS50977">
    <property type="entry name" value="HTH_TETR_2"/>
    <property type="match status" value="1"/>
</dbReference>
<feature type="domain" description="HTH tetR-type" evidence="6">
    <location>
        <begin position="13"/>
        <end position="73"/>
    </location>
</feature>
<proteinExistence type="predicted"/>
<dbReference type="Pfam" id="PF02909">
    <property type="entry name" value="TetR_C_1"/>
    <property type="match status" value="1"/>
</dbReference>
<name>A0ABQ3XLR2_9ACTN</name>
<keyword evidence="8" id="KW-1185">Reference proteome</keyword>
<dbReference type="PANTHER" id="PTHR30055">
    <property type="entry name" value="HTH-TYPE TRANSCRIPTIONAL REGULATOR RUTR"/>
    <property type="match status" value="1"/>
</dbReference>
<dbReference type="SUPFAM" id="SSF46689">
    <property type="entry name" value="Homeodomain-like"/>
    <property type="match status" value="1"/>
</dbReference>
<accession>A0ABQ3XLR2</accession>
<comment type="caution">
    <text evidence="7">The sequence shown here is derived from an EMBL/GenBank/DDBJ whole genome shotgun (WGS) entry which is preliminary data.</text>
</comment>
<dbReference type="SUPFAM" id="SSF48498">
    <property type="entry name" value="Tetracyclin repressor-like, C-terminal domain"/>
    <property type="match status" value="1"/>
</dbReference>
<dbReference type="InterPro" id="IPR009057">
    <property type="entry name" value="Homeodomain-like_sf"/>
</dbReference>
<dbReference type="InterPro" id="IPR036271">
    <property type="entry name" value="Tet_transcr_reg_TetR-rel_C_sf"/>
</dbReference>
<dbReference type="InterPro" id="IPR001647">
    <property type="entry name" value="HTH_TetR"/>
</dbReference>
<evidence type="ECO:0000256" key="5">
    <source>
        <dbReference type="PROSITE-ProRule" id="PRU00335"/>
    </source>
</evidence>
<dbReference type="PRINTS" id="PR00455">
    <property type="entry name" value="HTHTETR"/>
</dbReference>
<dbReference type="Gene3D" id="1.10.357.10">
    <property type="entry name" value="Tetracycline Repressor, domain 2"/>
    <property type="match status" value="1"/>
</dbReference>
<organism evidence="7 8">
    <name type="scientific">Actinoplanes couchii</name>
    <dbReference type="NCBI Taxonomy" id="403638"/>
    <lineage>
        <taxon>Bacteria</taxon>
        <taxon>Bacillati</taxon>
        <taxon>Actinomycetota</taxon>
        <taxon>Actinomycetes</taxon>
        <taxon>Micromonosporales</taxon>
        <taxon>Micromonosporaceae</taxon>
        <taxon>Actinoplanes</taxon>
    </lineage>
</organism>
<feature type="DNA-binding region" description="H-T-H motif" evidence="5">
    <location>
        <begin position="36"/>
        <end position="55"/>
    </location>
</feature>
<dbReference type="Proteomes" id="UP000612282">
    <property type="component" value="Unassembled WGS sequence"/>
</dbReference>
<keyword evidence="1" id="KW-0678">Repressor</keyword>
<sequence>MPPTPGRTGRPPVTSRPQILAAARRLIDTDGWDRLTVRRLAAELGIGPTTLYHHVRDKGDLLLLLLNEAAAAVTVPELPAEPAARIVAAATVMHDVLADWPWAVDVLATDGFLGLLDSNAVQLVETIVAAAVDAGLSPDQAVHVFRGIWYYTVGEILVRVRSHERRPPPGEFGFDAARTPALAAVGQRWPQLAAQDTYTAGLTAMTAGLLQSSR</sequence>
<evidence type="ECO:0000256" key="1">
    <source>
        <dbReference type="ARBA" id="ARBA00022491"/>
    </source>
</evidence>
<dbReference type="InterPro" id="IPR003012">
    <property type="entry name" value="Tet_transcr_reg_TetR"/>
</dbReference>
<evidence type="ECO:0000256" key="3">
    <source>
        <dbReference type="ARBA" id="ARBA00023125"/>
    </source>
</evidence>
<dbReference type="Gene3D" id="1.10.10.60">
    <property type="entry name" value="Homeodomain-like"/>
    <property type="match status" value="1"/>
</dbReference>
<evidence type="ECO:0000313" key="8">
    <source>
        <dbReference type="Proteomes" id="UP000612282"/>
    </source>
</evidence>
<keyword evidence="2" id="KW-0805">Transcription regulation</keyword>
<reference evidence="7 8" key="1">
    <citation type="submission" date="2021-01" db="EMBL/GenBank/DDBJ databases">
        <title>Whole genome shotgun sequence of Actinoplanes couchii NBRC 106145.</title>
        <authorList>
            <person name="Komaki H."/>
            <person name="Tamura T."/>
        </authorList>
    </citation>
    <scope>NUCLEOTIDE SEQUENCE [LARGE SCALE GENOMIC DNA]</scope>
    <source>
        <strain evidence="7 8">NBRC 106145</strain>
    </source>
</reference>
<keyword evidence="4" id="KW-0804">Transcription</keyword>
<protein>
    <submittedName>
        <fullName evidence="7">TetR family transcriptional regulator</fullName>
    </submittedName>
</protein>
<keyword evidence="3 5" id="KW-0238">DNA-binding</keyword>
<gene>
    <name evidence="7" type="ORF">Aco03nite_078470</name>
</gene>
<evidence type="ECO:0000313" key="7">
    <source>
        <dbReference type="EMBL" id="GID59443.1"/>
    </source>
</evidence>
<dbReference type="PANTHER" id="PTHR30055:SF151">
    <property type="entry name" value="TRANSCRIPTIONAL REGULATORY PROTEIN"/>
    <property type="match status" value="1"/>
</dbReference>
<evidence type="ECO:0000259" key="6">
    <source>
        <dbReference type="PROSITE" id="PS50977"/>
    </source>
</evidence>
<evidence type="ECO:0000256" key="2">
    <source>
        <dbReference type="ARBA" id="ARBA00023015"/>
    </source>
</evidence>
<dbReference type="InterPro" id="IPR004111">
    <property type="entry name" value="Repressor_TetR_C"/>
</dbReference>
<dbReference type="EMBL" id="BOMG01000097">
    <property type="protein sequence ID" value="GID59443.1"/>
    <property type="molecule type" value="Genomic_DNA"/>
</dbReference>
<dbReference type="RefSeq" id="WP_203805543.1">
    <property type="nucleotide sequence ID" value="NZ_BAAAQE010000112.1"/>
</dbReference>
<dbReference type="InterPro" id="IPR050109">
    <property type="entry name" value="HTH-type_TetR-like_transc_reg"/>
</dbReference>